<dbReference type="InterPro" id="IPR041679">
    <property type="entry name" value="DNA2/NAM7-like_C"/>
</dbReference>
<protein>
    <recommendedName>
        <fullName evidence="7">DNA helicase</fullName>
    </recommendedName>
</protein>
<accession>A0A259TX95</accession>
<evidence type="ECO:0000313" key="6">
    <source>
        <dbReference type="Proteomes" id="UP000216446"/>
    </source>
</evidence>
<dbReference type="Pfam" id="PF11784">
    <property type="entry name" value="DUF3320"/>
    <property type="match status" value="1"/>
</dbReference>
<proteinExistence type="predicted"/>
<dbReference type="Gene3D" id="3.40.50.300">
    <property type="entry name" value="P-loop containing nucleotide triphosphate hydrolases"/>
    <property type="match status" value="3"/>
</dbReference>
<feature type="domain" description="DNA2/NAM7 helicase helicase" evidence="2">
    <location>
        <begin position="971"/>
        <end position="1011"/>
    </location>
</feature>
<dbReference type="Pfam" id="PF13195">
    <property type="entry name" value="DUF4011"/>
    <property type="match status" value="1"/>
</dbReference>
<evidence type="ECO:0008006" key="7">
    <source>
        <dbReference type="Google" id="ProtNLM"/>
    </source>
</evidence>
<dbReference type="EMBL" id="MQWB01000001">
    <property type="protein sequence ID" value="OZC02389.1"/>
    <property type="molecule type" value="Genomic_DNA"/>
</dbReference>
<feature type="domain" description="Restriction endonuclease type II-like" evidence="4">
    <location>
        <begin position="1275"/>
        <end position="1372"/>
    </location>
</feature>
<dbReference type="Gene3D" id="3.40.960.10">
    <property type="entry name" value="VSR Endonuclease"/>
    <property type="match status" value="1"/>
</dbReference>
<evidence type="ECO:0000259" key="3">
    <source>
        <dbReference type="Pfam" id="PF13087"/>
    </source>
</evidence>
<dbReference type="InParanoid" id="A0A259TX95"/>
<gene>
    <name evidence="5" type="ORF">BSZ36_05005</name>
</gene>
<dbReference type="Pfam" id="PF18741">
    <property type="entry name" value="MTES_1575"/>
    <property type="match status" value="1"/>
</dbReference>
<evidence type="ECO:0000259" key="1">
    <source>
        <dbReference type="Pfam" id="PF11784"/>
    </source>
</evidence>
<dbReference type="Pfam" id="PF13086">
    <property type="entry name" value="AAA_11"/>
    <property type="match status" value="2"/>
</dbReference>
<dbReference type="InterPro" id="IPR045055">
    <property type="entry name" value="DNA2/NAM7-like"/>
</dbReference>
<dbReference type="PANTHER" id="PTHR10887:SF530">
    <property type="entry name" value="SUPERFAMILY I DNA HELICASES"/>
    <property type="match status" value="1"/>
</dbReference>
<dbReference type="InterPro" id="IPR049468">
    <property type="entry name" value="Restrct_endonuc-II-like_dom"/>
</dbReference>
<organism evidence="5 6">
    <name type="scientific">Rubricoccus marinus</name>
    <dbReference type="NCBI Taxonomy" id="716817"/>
    <lineage>
        <taxon>Bacteria</taxon>
        <taxon>Pseudomonadati</taxon>
        <taxon>Rhodothermota</taxon>
        <taxon>Rhodothermia</taxon>
        <taxon>Rhodothermales</taxon>
        <taxon>Rubricoccaceae</taxon>
        <taxon>Rubricoccus</taxon>
    </lineage>
</organism>
<dbReference type="InterPro" id="IPR025103">
    <property type="entry name" value="DUF4011"/>
</dbReference>
<evidence type="ECO:0000259" key="4">
    <source>
        <dbReference type="Pfam" id="PF18741"/>
    </source>
</evidence>
<dbReference type="Pfam" id="PF13087">
    <property type="entry name" value="AAA_12"/>
    <property type="match status" value="1"/>
</dbReference>
<feature type="domain" description="DNA2/NAM7 helicase-like C-terminal" evidence="3">
    <location>
        <begin position="1033"/>
        <end position="1230"/>
    </location>
</feature>
<dbReference type="InterPro" id="IPR041677">
    <property type="entry name" value="DNA2/NAM7_AAA_11"/>
</dbReference>
<sequence>MSRADTIRRELDAARRELLDFGLRNPLLNHRTTKARGLDVHDEIPAQVHRTLVLEGRAMSFLPAPDVSSSESESLGLFRGTAEMEDGEYAGDLSELIGRLAADNDEGGTAARHTDTKLQTPYSPAKLQSRLLASFYTARTIMEEQGVSVLYLALGMLEWYESESASKTRCAPLLLVPVELTRTDVRARFRVKHSGEDVGGNLTLQAKLKGDFGITIPLPDPEEDLDVDSYFAQVADAVSGMPRWRVQADAVHLGFFQFGKLLMYNDLDTGVWPADADPAEHEVVGALLSDGFSAPTGRFADDERLDTHVHPDDVHQVVDADSSQTLALLDVQQGNHLVIQGPPGTGKSQTITNVIAEAVGQGKTVLFVAEKMAALDVVKRRLDGVELGGACLELHSHKTNKKDLLADLQGTLRLGEPRADVLGTDFAVLVDARDQLNAYADAVNGAVGETGVSPFVAYGCLLELAERWERFSPPPTTDPSMLAWSRADFERRLARMEAMQALLATMGRPMDHPFWGSASAAVLPSDHARIVDAARVAGEATDALSVVAKRLAGTLGLVAGTPDDVGVLVRAARRALSAPDLRGVRVDAAEWHARRADVRSLIGVGAAYADVRSEYESDLIPEAWGADLLETRQHLAAHGEKWYRVFVGDWRRAKATLAGLAMGPLPKAANERLAMVDAVLKSQRLRKEVDAYGSLGAGLFGLQWQGAESDWAVLGRVAEWMGALHGDVESGRVPRGLIAFLSGGPDLAGLEPLVDEAEAALSRFAKAFGAAAGMIKFVPERRFGEGATINGQPFDALEDLADGWADNVERFQDLVTFGHLANEFLDDDLALFVGVASEWPDAGTHLVPAFEQVWFSTILDEAYATRPALAGFNGALHTEAARRFIDRDQVSLLHNRARLALGHWENLPRHGHAGGAAGQLGVLQREFSKKRRHMPIRKLMTEAGRAIQAIKPVFMMSPMSIAAYIPPGTVEFDLVVFDEASQVKPVDAFGALLRGKQAVVVGDSKQLPPTSFFDTVVGDGDADDASDTADVESVLELFKSKQAPERMLRWHYRSRHESLIAVSNKEFYENRLVTFPSPDASGAELGLSYHYLPNARYDKGGRRTNRDEARAVARAVAAHAASTPELSLMVATFSQAQQKEIRDQVEILSAQDPALNAFVNDSERLERFDVKNLENVQGDERDTVFISVGYGRDQNGAIAMNFGPLNREGGERRLNVLISRARRRCEVFTNLRADDIDLNRTESRGVAAFKRYLQFAATGQLEMAEPTGRAMDSPFEEAVARALRGLGYRIEPQVGVGSFRIDLAVVDPDAPGRYVIGIECDGATYHSALTARDRDRIRQSVLEGLGWRIHRIWSTDWFRSPEDELRRAVAAIERAKAGSALPDPTPKAPTLQLTRADEVPEPEAPSPTQPYVKGRANRHAGPLHEVPAYVLAKDVADVVAVESPVHQDEVARRIMEASGVGRMGSRIRKAVEQAARRAAADGRVERVGEFLCMPGQQPADVPVRDRSALPTASRSFDVIAPAEVRAAVSQIITTSFGIAAEDLAPEVCRLFGFGQTSAQMRAAVDDVLTDMQAAGTVSERQGTLTLNSLDSTDYQALL</sequence>
<dbReference type="InterPro" id="IPR011335">
    <property type="entry name" value="Restrct_endonuc-II-like"/>
</dbReference>
<comment type="caution">
    <text evidence="5">The sequence shown here is derived from an EMBL/GenBank/DDBJ whole genome shotgun (WGS) entry which is preliminary data.</text>
</comment>
<reference evidence="5 6" key="1">
    <citation type="submission" date="2016-11" db="EMBL/GenBank/DDBJ databases">
        <title>Study of marine rhodopsin-containing bacteria.</title>
        <authorList>
            <person name="Yoshizawa S."/>
            <person name="Kumagai Y."/>
            <person name="Kogure K."/>
        </authorList>
    </citation>
    <scope>NUCLEOTIDE SEQUENCE [LARGE SCALE GENOMIC DNA]</scope>
    <source>
        <strain evidence="5 6">SG-29</strain>
    </source>
</reference>
<dbReference type="OrthoDB" id="9757917at2"/>
<dbReference type="PANTHER" id="PTHR10887">
    <property type="entry name" value="DNA2/NAM7 HELICASE FAMILY"/>
    <property type="match status" value="1"/>
</dbReference>
<evidence type="ECO:0000313" key="5">
    <source>
        <dbReference type="EMBL" id="OZC02389.1"/>
    </source>
</evidence>
<feature type="domain" description="DUF3320" evidence="1">
    <location>
        <begin position="1423"/>
        <end position="1469"/>
    </location>
</feature>
<dbReference type="GO" id="GO:0004386">
    <property type="term" value="F:helicase activity"/>
    <property type="evidence" value="ECO:0007669"/>
    <property type="project" value="InterPro"/>
</dbReference>
<dbReference type="SUPFAM" id="SSF52540">
    <property type="entry name" value="P-loop containing nucleoside triphosphate hydrolases"/>
    <property type="match status" value="1"/>
</dbReference>
<dbReference type="FunFam" id="3.40.960.10:FF:000002">
    <property type="entry name" value="DNA helicase related protein"/>
    <property type="match status" value="1"/>
</dbReference>
<dbReference type="InterPro" id="IPR021754">
    <property type="entry name" value="DUF3320"/>
</dbReference>
<feature type="domain" description="DNA2/NAM7 helicase helicase" evidence="2">
    <location>
        <begin position="321"/>
        <end position="384"/>
    </location>
</feature>
<dbReference type="RefSeq" id="WP_094546596.1">
    <property type="nucleotide sequence ID" value="NZ_MQWB01000001.1"/>
</dbReference>
<evidence type="ECO:0000259" key="2">
    <source>
        <dbReference type="Pfam" id="PF13086"/>
    </source>
</evidence>
<dbReference type="SUPFAM" id="SSF52980">
    <property type="entry name" value="Restriction endonuclease-like"/>
    <property type="match status" value="1"/>
</dbReference>
<dbReference type="Proteomes" id="UP000216446">
    <property type="component" value="Unassembled WGS sequence"/>
</dbReference>
<keyword evidence="6" id="KW-1185">Reference proteome</keyword>
<name>A0A259TX95_9BACT</name>
<dbReference type="FunFam" id="3.40.50.300:FF:002063">
    <property type="entry name" value="DNA helicase related protein"/>
    <property type="match status" value="1"/>
</dbReference>
<dbReference type="InterPro" id="IPR027417">
    <property type="entry name" value="P-loop_NTPase"/>
</dbReference>